<dbReference type="SUPFAM" id="SSF82153">
    <property type="entry name" value="FAS1 domain"/>
    <property type="match status" value="2"/>
</dbReference>
<dbReference type="InterPro" id="IPR050904">
    <property type="entry name" value="Adhesion/Biosynth-related"/>
</dbReference>
<dbReference type="AlphaFoldDB" id="A0A9E2P1Z7"/>
<feature type="domain" description="FAS1" evidence="1">
    <location>
        <begin position="43"/>
        <end position="258"/>
    </location>
</feature>
<dbReference type="Gene3D" id="2.30.180.10">
    <property type="entry name" value="FAS1 domain"/>
    <property type="match status" value="1"/>
</dbReference>
<organism evidence="2 3">
    <name type="scientific">Candidatus Paraprevotella stercoravium</name>
    <dbReference type="NCBI Taxonomy" id="2838725"/>
    <lineage>
        <taxon>Bacteria</taxon>
        <taxon>Pseudomonadati</taxon>
        <taxon>Bacteroidota</taxon>
        <taxon>Bacteroidia</taxon>
        <taxon>Bacteroidales</taxon>
        <taxon>Prevotellaceae</taxon>
        <taxon>Paraprevotella</taxon>
    </lineage>
</organism>
<dbReference type="PROSITE" id="PS50213">
    <property type="entry name" value="FAS1"/>
    <property type="match status" value="1"/>
</dbReference>
<sequence>MKDRLSKISKRATHALCLLAACGLTYSCTDEYKLDEEIPSWFKSSIYSYLAEGKNYTTFVQLIDDLGYKEDLSRTGSRTLFVANDSAFARFFRENAQRPSYDPWSTATSYDKLSLAQKKLLLKTGMLNNAYLMEMLSRGEGNPTPGTTMRKTTILDLADTLTRITPETLPTSESKLDKKYWDAHKDNKNFYVVSDNSTPMLVYFSGDFLAKSAITDDDFQKLFGEHHEANQYYVYQNKVIKKDITCQNGYVHELKDVLIPEPNMADIIRNSGKSNIFSHILDRFSAPYLDESLTTDYNKEHNDTISIYVRKYYSEITNKTSVSEFLNNDGKLTKGPDGEDPTVSDEYGIGLLKFDPAWNQYTDGTKSANSDMAAMFVPTDDAMREYFSTGTGRTLLENFTDKPELLDDPQSLYYHIDQIPLNVLYSLVSNLMQRSFVSSVPSKFGMILDQANDNLFKNPSEAVGHVEEIKVGNNGAVYFMNKVYPPVDFSCVASPAFIGTDYKLMKFAIYCGSGEVWSSSLMNNMNFFAYLRASGSRIKFSYFLPSDSALANYVDPLSIIPSKPGMARILSYDYKYQSDNAAPFVCTEYKYDLTTGQRGRKIRVLTNSSDPLNRLQDILETHTVVHDINKEPDGVEGGNEYFISKSGAPIRVHKSGGKYLIQGGMQIENAKSPMADPIPGYGGAEILKKYAQANNAAMDNGLSNGNTYCLNAVIQPSVKSVFSIMKDLSNQEFFNLCNGITNDMLTATGLVEIKTNDKEEDKEAKYGKYKIFMNNKGLDQNVSFFSGYNYTVYVPSDAAVLAEINEKQLPTPEKIAEYIAQYQEDPQWETVYKEKAKTQILVLLDFLRTHFQDNSIFADLQAGELQTNNSATLDPNTGTFRKIYVHQLGNNEMTVRTIDKECKVVGTKNAVARDYITTATKNFEDITDLSGILINSSAHSVVHEIDGVLRFDNIKSYTDLWDNSASAKRIIASFEKNK</sequence>
<dbReference type="InterPro" id="IPR000782">
    <property type="entry name" value="FAS1_domain"/>
</dbReference>
<reference evidence="2" key="2">
    <citation type="submission" date="2021-04" db="EMBL/GenBank/DDBJ databases">
        <authorList>
            <person name="Gilroy R."/>
        </authorList>
    </citation>
    <scope>NUCLEOTIDE SEQUENCE</scope>
    <source>
        <strain evidence="2">G3-2149</strain>
    </source>
</reference>
<dbReference type="PROSITE" id="PS51257">
    <property type="entry name" value="PROKAR_LIPOPROTEIN"/>
    <property type="match status" value="1"/>
</dbReference>
<dbReference type="Proteomes" id="UP000823865">
    <property type="component" value="Unassembled WGS sequence"/>
</dbReference>
<name>A0A9E2P1Z7_9BACT</name>
<comment type="caution">
    <text evidence="2">The sequence shown here is derived from an EMBL/GenBank/DDBJ whole genome shotgun (WGS) entry which is preliminary data.</text>
</comment>
<evidence type="ECO:0000259" key="1">
    <source>
        <dbReference type="PROSITE" id="PS50213"/>
    </source>
</evidence>
<reference evidence="2" key="1">
    <citation type="journal article" date="2021" name="PeerJ">
        <title>Extensive microbial diversity within the chicken gut microbiome revealed by metagenomics and culture.</title>
        <authorList>
            <person name="Gilroy R."/>
            <person name="Ravi A."/>
            <person name="Getino M."/>
            <person name="Pursley I."/>
            <person name="Horton D.L."/>
            <person name="Alikhan N.F."/>
            <person name="Baker D."/>
            <person name="Gharbi K."/>
            <person name="Hall N."/>
            <person name="Watson M."/>
            <person name="Adriaenssens E.M."/>
            <person name="Foster-Nyarko E."/>
            <person name="Jarju S."/>
            <person name="Secka A."/>
            <person name="Antonio M."/>
            <person name="Oren A."/>
            <person name="Chaudhuri R.R."/>
            <person name="La Ragione R."/>
            <person name="Hildebrand F."/>
            <person name="Pallen M.J."/>
        </authorList>
    </citation>
    <scope>NUCLEOTIDE SEQUENCE</scope>
    <source>
        <strain evidence="2">G3-2149</strain>
    </source>
</reference>
<evidence type="ECO:0000313" key="2">
    <source>
        <dbReference type="EMBL" id="MBU3854287.1"/>
    </source>
</evidence>
<protein>
    <submittedName>
        <fullName evidence="2">Fasciclin domain-containing protein</fullName>
    </submittedName>
</protein>
<evidence type="ECO:0000313" key="3">
    <source>
        <dbReference type="Proteomes" id="UP000823865"/>
    </source>
</evidence>
<gene>
    <name evidence="2" type="ORF">H9789_10835</name>
</gene>
<dbReference type="PANTHER" id="PTHR10900">
    <property type="entry name" value="PERIOSTIN-RELATED"/>
    <property type="match status" value="1"/>
</dbReference>
<dbReference type="EMBL" id="JAHLFU010000219">
    <property type="protein sequence ID" value="MBU3854287.1"/>
    <property type="molecule type" value="Genomic_DNA"/>
</dbReference>
<dbReference type="InterPro" id="IPR036378">
    <property type="entry name" value="FAS1_dom_sf"/>
</dbReference>
<dbReference type="PANTHER" id="PTHR10900:SF77">
    <property type="entry name" value="FI19380P1"/>
    <property type="match status" value="1"/>
</dbReference>
<proteinExistence type="predicted"/>
<accession>A0A9E2P1Z7</accession>